<proteinExistence type="predicted"/>
<accession>A0A7I8KBG2</accession>
<reference evidence="1" key="1">
    <citation type="submission" date="2020-02" db="EMBL/GenBank/DDBJ databases">
        <authorList>
            <person name="Scholz U."/>
            <person name="Mascher M."/>
            <person name="Fiebig A."/>
        </authorList>
    </citation>
    <scope>NUCLEOTIDE SEQUENCE</scope>
</reference>
<gene>
    <name evidence="1" type="ORF">SI8410_04005788</name>
</gene>
<protein>
    <submittedName>
        <fullName evidence="1">Uncharacterized protein</fullName>
    </submittedName>
</protein>
<evidence type="ECO:0000313" key="2">
    <source>
        <dbReference type="Proteomes" id="UP000663760"/>
    </source>
</evidence>
<evidence type="ECO:0000313" key="1">
    <source>
        <dbReference type="EMBL" id="CAA7395127.1"/>
    </source>
</evidence>
<dbReference type="Proteomes" id="UP000663760">
    <property type="component" value="Chromosome 4"/>
</dbReference>
<name>A0A7I8KBG2_SPIIN</name>
<keyword evidence="2" id="KW-1185">Reference proteome</keyword>
<sequence length="36" mass="4528">MENRWYLLQFIGRLEYLQGTLHFDSNIKKSSWRFHL</sequence>
<dbReference type="EMBL" id="LR746267">
    <property type="protein sequence ID" value="CAA7395127.1"/>
    <property type="molecule type" value="Genomic_DNA"/>
</dbReference>
<organism evidence="1 2">
    <name type="scientific">Spirodela intermedia</name>
    <name type="common">Intermediate duckweed</name>
    <dbReference type="NCBI Taxonomy" id="51605"/>
    <lineage>
        <taxon>Eukaryota</taxon>
        <taxon>Viridiplantae</taxon>
        <taxon>Streptophyta</taxon>
        <taxon>Embryophyta</taxon>
        <taxon>Tracheophyta</taxon>
        <taxon>Spermatophyta</taxon>
        <taxon>Magnoliopsida</taxon>
        <taxon>Liliopsida</taxon>
        <taxon>Araceae</taxon>
        <taxon>Lemnoideae</taxon>
        <taxon>Spirodela</taxon>
    </lineage>
</organism>
<dbReference type="AlphaFoldDB" id="A0A7I8KBG2"/>